<dbReference type="InterPro" id="IPR016097">
    <property type="entry name" value="DUF695"/>
</dbReference>
<feature type="domain" description="DUF695" evidence="2">
    <location>
        <begin position="34"/>
        <end position="105"/>
    </location>
</feature>
<protein>
    <recommendedName>
        <fullName evidence="2">DUF695 domain-containing protein</fullName>
    </recommendedName>
</protein>
<organism evidence="3">
    <name type="scientific">Ralstonia solanacearum</name>
    <name type="common">Pseudomonas solanacearum</name>
    <dbReference type="NCBI Taxonomy" id="305"/>
    <lineage>
        <taxon>Bacteria</taxon>
        <taxon>Pseudomonadati</taxon>
        <taxon>Pseudomonadota</taxon>
        <taxon>Betaproteobacteria</taxon>
        <taxon>Burkholderiales</taxon>
        <taxon>Burkholderiaceae</taxon>
        <taxon>Ralstonia</taxon>
        <taxon>Ralstonia solanacearum species complex</taxon>
    </lineage>
</organism>
<dbReference type="AlphaFoldDB" id="A0A0S4W8R6"/>
<evidence type="ECO:0000259" key="2">
    <source>
        <dbReference type="Pfam" id="PF05117"/>
    </source>
</evidence>
<evidence type="ECO:0000256" key="1">
    <source>
        <dbReference type="SAM" id="MobiDB-lite"/>
    </source>
</evidence>
<sequence length="204" mass="21950">MVCSSAWGSSQTCCSTNEWAAPRACQTGGTRMADAWELFPAQMGEHRAFISFNSSFGEVAEQDPRTSLLRVRVEFKHPSVEGMPGEDEFQELRKVEDLLATAVEAGGGVQVSVSSWAEVADLSATWKRQAAGKARSLGPPALAGFPQRDGGGAGTRDFRVDSPSPEPTSLTPAAHSTDSNHICGPSKSARRRRQHTPPRPQKRS</sequence>
<feature type="compositionally biased region" description="Polar residues" evidence="1">
    <location>
        <begin position="167"/>
        <end position="180"/>
    </location>
</feature>
<feature type="compositionally biased region" description="Basic residues" evidence="1">
    <location>
        <begin position="188"/>
        <end position="204"/>
    </location>
</feature>
<reference evidence="3" key="1">
    <citation type="submission" date="2015-10" db="EMBL/GenBank/DDBJ databases">
        <authorList>
            <person name="Gilbert D.G."/>
        </authorList>
    </citation>
    <scope>NUCLEOTIDE SEQUENCE</scope>
    <source>
        <strain evidence="3">Phyl III-seqv23</strain>
    </source>
</reference>
<proteinExistence type="predicted"/>
<dbReference type="Pfam" id="PF05117">
    <property type="entry name" value="DUF695"/>
    <property type="match status" value="1"/>
</dbReference>
<feature type="region of interest" description="Disordered" evidence="1">
    <location>
        <begin position="133"/>
        <end position="204"/>
    </location>
</feature>
<gene>
    <name evidence="3" type="ORF">TO10_v1_10091</name>
</gene>
<evidence type="ECO:0000313" key="3">
    <source>
        <dbReference type="EMBL" id="CUV43190.1"/>
    </source>
</evidence>
<dbReference type="EMBL" id="LN899827">
    <property type="protein sequence ID" value="CUV43190.1"/>
    <property type="molecule type" value="Genomic_DNA"/>
</dbReference>
<name>A0A0S4W8R6_RALSL</name>
<accession>A0A0S4W8R6</accession>